<dbReference type="InterPro" id="IPR026050">
    <property type="entry name" value="C1GALT1/C1GALT1_chp1"/>
</dbReference>
<protein>
    <recommendedName>
        <fullName evidence="4">N-acetylgalactosaminide beta-1,3-galactosyltransferase</fullName>
        <ecNumber evidence="4">2.4.1.122</ecNumber>
    </recommendedName>
</protein>
<evidence type="ECO:0000256" key="3">
    <source>
        <dbReference type="ARBA" id="ARBA00006462"/>
    </source>
</evidence>
<evidence type="ECO:0000256" key="11">
    <source>
        <dbReference type="ARBA" id="ARBA00023136"/>
    </source>
</evidence>
<dbReference type="Gene3D" id="3.90.550.50">
    <property type="match status" value="1"/>
</dbReference>
<feature type="signal peptide" evidence="12">
    <location>
        <begin position="1"/>
        <end position="22"/>
    </location>
</feature>
<keyword evidence="11" id="KW-0472">Membrane</keyword>
<gene>
    <name evidence="14" type="ORF">M9Y10_023733</name>
</gene>
<dbReference type="Pfam" id="PF02434">
    <property type="entry name" value="Fringe"/>
    <property type="match status" value="1"/>
</dbReference>
<dbReference type="Proteomes" id="UP001470230">
    <property type="component" value="Unassembled WGS sequence"/>
</dbReference>
<proteinExistence type="inferred from homology"/>
<evidence type="ECO:0000259" key="13">
    <source>
        <dbReference type="Pfam" id="PF02434"/>
    </source>
</evidence>
<evidence type="ECO:0000256" key="7">
    <source>
        <dbReference type="ARBA" id="ARBA00022692"/>
    </source>
</evidence>
<evidence type="ECO:0000313" key="15">
    <source>
        <dbReference type="Proteomes" id="UP001470230"/>
    </source>
</evidence>
<keyword evidence="9" id="KW-0735">Signal-anchor</keyword>
<keyword evidence="15" id="KW-1185">Reference proteome</keyword>
<comment type="pathway">
    <text evidence="2">Protein modification; protein glycosylation.</text>
</comment>
<comment type="subcellular location">
    <subcellularLocation>
        <location evidence="1">Membrane</location>
        <topology evidence="1">Single-pass type II membrane protein</topology>
    </subcellularLocation>
</comment>
<keyword evidence="6" id="KW-0808">Transferase</keyword>
<feature type="domain" description="Fringe-like glycosyltransferase" evidence="13">
    <location>
        <begin position="14"/>
        <end position="230"/>
    </location>
</feature>
<evidence type="ECO:0000256" key="8">
    <source>
        <dbReference type="ARBA" id="ARBA00022741"/>
    </source>
</evidence>
<dbReference type="PANTHER" id="PTHR23033:SF47">
    <property type="entry name" value="APPLE DOMAIN-CONTAINING PROTEIN-RELATED"/>
    <property type="match status" value="1"/>
</dbReference>
<evidence type="ECO:0000256" key="9">
    <source>
        <dbReference type="ARBA" id="ARBA00022968"/>
    </source>
</evidence>
<evidence type="ECO:0000256" key="4">
    <source>
        <dbReference type="ARBA" id="ARBA00012557"/>
    </source>
</evidence>
<evidence type="ECO:0000256" key="1">
    <source>
        <dbReference type="ARBA" id="ARBA00004606"/>
    </source>
</evidence>
<dbReference type="EMBL" id="JAPFFF010000003">
    <property type="protein sequence ID" value="KAK8895287.1"/>
    <property type="molecule type" value="Genomic_DNA"/>
</dbReference>
<keyword evidence="8" id="KW-0547">Nucleotide-binding</keyword>
<name>A0ABR2KWJ2_9EUKA</name>
<evidence type="ECO:0000256" key="2">
    <source>
        <dbReference type="ARBA" id="ARBA00004922"/>
    </source>
</evidence>
<sequence length="409" mass="47474">MFFFFIFCNLVVPLSLNDLAFGIWTGVETFDTRMIPLSKTWLQLVPEIHVYSDEIPLNSSESIVNSSSHLNIKFHEMPMKSHHLVGTKFSGKWNSVQSRHLFAVVDLYKRYPNRTWYILGDDDTYLYPEALISFLSQQDPNVAQIFGKTFYVFDQINRFFPYPEKAHSFVQGGAGILIPKKMMSIIHQYLPMCAEIYTGFNFPSDMRLSACIQRFTNMTDDIFQYIPLLHGNTPCASKIKFQYDIAPITLHHIVPPITENLWFASISIWKNAQNEDIYIDWNKYVLSELFIEIGQEGIIAEIQWGLCIYLNGRNGKALHSISHPEPIFDQKDTEKVAPKKFIQKYEGNFWIKTVCDDSLREYAIVFDSFLLNESGCVFRLNCPNAKRFIHNYPDGKSPLNITYEKEIEL</sequence>
<evidence type="ECO:0000256" key="6">
    <source>
        <dbReference type="ARBA" id="ARBA00022679"/>
    </source>
</evidence>
<keyword evidence="5" id="KW-0328">Glycosyltransferase</keyword>
<evidence type="ECO:0000256" key="10">
    <source>
        <dbReference type="ARBA" id="ARBA00022989"/>
    </source>
</evidence>
<evidence type="ECO:0000256" key="12">
    <source>
        <dbReference type="SAM" id="SignalP"/>
    </source>
</evidence>
<comment type="similarity">
    <text evidence="3">Belongs to the glycosyltransferase 31 family. Beta3-Gal-T subfamily.</text>
</comment>
<evidence type="ECO:0000313" key="14">
    <source>
        <dbReference type="EMBL" id="KAK8895287.1"/>
    </source>
</evidence>
<keyword evidence="12" id="KW-0732">Signal</keyword>
<keyword evidence="7" id="KW-0812">Transmembrane</keyword>
<organism evidence="14 15">
    <name type="scientific">Tritrichomonas musculus</name>
    <dbReference type="NCBI Taxonomy" id="1915356"/>
    <lineage>
        <taxon>Eukaryota</taxon>
        <taxon>Metamonada</taxon>
        <taxon>Parabasalia</taxon>
        <taxon>Tritrichomonadida</taxon>
        <taxon>Tritrichomonadidae</taxon>
        <taxon>Tritrichomonas</taxon>
    </lineage>
</organism>
<comment type="caution">
    <text evidence="14">The sequence shown here is derived from an EMBL/GenBank/DDBJ whole genome shotgun (WGS) entry which is preliminary data.</text>
</comment>
<dbReference type="EC" id="2.4.1.122" evidence="4"/>
<evidence type="ECO:0000256" key="5">
    <source>
        <dbReference type="ARBA" id="ARBA00022676"/>
    </source>
</evidence>
<reference evidence="14 15" key="1">
    <citation type="submission" date="2024-04" db="EMBL/GenBank/DDBJ databases">
        <title>Tritrichomonas musculus Genome.</title>
        <authorList>
            <person name="Alves-Ferreira E."/>
            <person name="Grigg M."/>
            <person name="Lorenzi H."/>
            <person name="Galac M."/>
        </authorList>
    </citation>
    <scope>NUCLEOTIDE SEQUENCE [LARGE SCALE GENOMIC DNA]</scope>
    <source>
        <strain evidence="14 15">EAF2021</strain>
    </source>
</reference>
<feature type="chain" id="PRO_5046695143" description="N-acetylgalactosaminide beta-1,3-galactosyltransferase" evidence="12">
    <location>
        <begin position="23"/>
        <end position="409"/>
    </location>
</feature>
<dbReference type="InterPro" id="IPR003378">
    <property type="entry name" value="Fringe-like_glycosylTrfase"/>
</dbReference>
<keyword evidence="10" id="KW-1133">Transmembrane helix</keyword>
<dbReference type="PANTHER" id="PTHR23033">
    <property type="entry name" value="BETA1,3-GALACTOSYLTRANSFERASE"/>
    <property type="match status" value="1"/>
</dbReference>
<accession>A0ABR2KWJ2</accession>